<dbReference type="PANTHER" id="PTHR33498:SF1">
    <property type="entry name" value="TRANSPOSASE FOR INSERTION SEQUENCE ELEMENT IS1557"/>
    <property type="match status" value="1"/>
</dbReference>
<dbReference type="EMBL" id="BMMU01000016">
    <property type="protein sequence ID" value="GGJ45306.1"/>
    <property type="molecule type" value="Genomic_DNA"/>
</dbReference>
<dbReference type="Proteomes" id="UP000625682">
    <property type="component" value="Unassembled WGS sequence"/>
</dbReference>
<sequence length="240" mass="25517">MLGVDDFATRRGHSYATVITDGERHRPIEVLPGREAATLAAWLMAHPGVEVICRDRAGAYAEGAALGAPDALQVADRFHLLQNLGQAVEKCVAAHRGYLCSVAPQPGQAVTATQTDGACDVEPTPLALPSGRRAEETAVRSCRIRPAPQDDPVSVTFRDRSPRCGAVAASSHRACSCSDRKTRGVASIRRQPGARVAVPSVTWRSLPGKGPRLVTGEWSEKPEWSQRSGDVHCGVGPAMV</sequence>
<evidence type="ECO:0000259" key="1">
    <source>
        <dbReference type="Pfam" id="PF01610"/>
    </source>
</evidence>
<reference evidence="2" key="2">
    <citation type="submission" date="2020-09" db="EMBL/GenBank/DDBJ databases">
        <authorList>
            <person name="Sun Q."/>
            <person name="Zhou Y."/>
        </authorList>
    </citation>
    <scope>NUCLEOTIDE SEQUENCE</scope>
    <source>
        <strain evidence="2">CGMCC 4.7272</strain>
    </source>
</reference>
<comment type="caution">
    <text evidence="2">The sequence shown here is derived from an EMBL/GenBank/DDBJ whole genome shotgun (WGS) entry which is preliminary data.</text>
</comment>
<dbReference type="PANTHER" id="PTHR33498">
    <property type="entry name" value="TRANSPOSASE FOR INSERTION SEQUENCE ELEMENT IS1557"/>
    <property type="match status" value="1"/>
</dbReference>
<proteinExistence type="predicted"/>
<reference evidence="2" key="1">
    <citation type="journal article" date="2014" name="Int. J. Syst. Evol. Microbiol.">
        <title>Complete genome sequence of Corynebacterium casei LMG S-19264T (=DSM 44701T), isolated from a smear-ripened cheese.</title>
        <authorList>
            <consortium name="US DOE Joint Genome Institute (JGI-PGF)"/>
            <person name="Walter F."/>
            <person name="Albersmeier A."/>
            <person name="Kalinowski J."/>
            <person name="Ruckert C."/>
        </authorList>
    </citation>
    <scope>NUCLEOTIDE SEQUENCE</scope>
    <source>
        <strain evidence="2">CGMCC 4.7272</strain>
    </source>
</reference>
<gene>
    <name evidence="2" type="ORF">GCM10012282_47780</name>
</gene>
<dbReference type="AlphaFoldDB" id="A0A917NZV7"/>
<protein>
    <recommendedName>
        <fullName evidence="1">Transposase IS204/IS1001/IS1096/IS1165 DDE domain-containing protein</fullName>
    </recommendedName>
</protein>
<feature type="domain" description="Transposase IS204/IS1001/IS1096/IS1165 DDE" evidence="1">
    <location>
        <begin position="2"/>
        <end position="93"/>
    </location>
</feature>
<evidence type="ECO:0000313" key="2">
    <source>
        <dbReference type="EMBL" id="GGJ45306.1"/>
    </source>
</evidence>
<keyword evidence="3" id="KW-1185">Reference proteome</keyword>
<dbReference type="InterPro" id="IPR002560">
    <property type="entry name" value="Transposase_DDE"/>
</dbReference>
<dbReference type="InterPro" id="IPR047951">
    <property type="entry name" value="Transpos_ISL3"/>
</dbReference>
<evidence type="ECO:0000313" key="3">
    <source>
        <dbReference type="Proteomes" id="UP000625682"/>
    </source>
</evidence>
<name>A0A917NZV7_9ACTN</name>
<organism evidence="2 3">
    <name type="scientific">Streptomyces lacrimifluminis</name>
    <dbReference type="NCBI Taxonomy" id="1500077"/>
    <lineage>
        <taxon>Bacteria</taxon>
        <taxon>Bacillati</taxon>
        <taxon>Actinomycetota</taxon>
        <taxon>Actinomycetes</taxon>
        <taxon>Kitasatosporales</taxon>
        <taxon>Streptomycetaceae</taxon>
        <taxon>Streptomyces</taxon>
    </lineage>
</organism>
<dbReference type="Pfam" id="PF01610">
    <property type="entry name" value="DDE_Tnp_ISL3"/>
    <property type="match status" value="1"/>
</dbReference>
<accession>A0A917NZV7</accession>